<protein>
    <recommendedName>
        <fullName evidence="3">DUF2383 domain-containing protein</fullName>
    </recommendedName>
</protein>
<dbReference type="Proteomes" id="UP000002601">
    <property type="component" value="Chromosome"/>
</dbReference>
<proteinExistence type="predicted"/>
<name>C6BWG0_MARSD</name>
<sequence>MMANVQTARDVIEQTKAFHKRLGSFYKELSDTVEKERVKLLLDYMSRHHDRLAAIMDEYGEGLSERVLKTWFMYVHKECDLSPFFSAKLGPDMTTNEVMKVAIDLDKCLLETYEAMIQNDIPDDVSEVFQGLLDMEKRENIKLAKSALRIETL</sequence>
<dbReference type="OrthoDB" id="278693at2"/>
<dbReference type="Gene3D" id="1.20.1260.10">
    <property type="match status" value="1"/>
</dbReference>
<dbReference type="HOGENOM" id="CLU_142796_0_0_7"/>
<dbReference type="InterPro" id="IPR009078">
    <property type="entry name" value="Ferritin-like_SF"/>
</dbReference>
<reference evidence="1 2" key="1">
    <citation type="submission" date="2009-06" db="EMBL/GenBank/DDBJ databases">
        <title>Complete sequence of Desulfovibrio salexigens DSM 2638.</title>
        <authorList>
            <consortium name="US DOE Joint Genome Institute"/>
            <person name="Lucas S."/>
            <person name="Copeland A."/>
            <person name="Lapidus A."/>
            <person name="Glavina del Rio T."/>
            <person name="Tice H."/>
            <person name="Bruce D."/>
            <person name="Goodwin L."/>
            <person name="Pitluck S."/>
            <person name="Munk A.C."/>
            <person name="Brettin T."/>
            <person name="Detter J.C."/>
            <person name="Han C."/>
            <person name="Tapia R."/>
            <person name="Larimer F."/>
            <person name="Land M."/>
            <person name="Hauser L."/>
            <person name="Kyrpides N."/>
            <person name="Anderson I."/>
            <person name="Wall J.D."/>
            <person name="Arkin A.P."/>
            <person name="Dehal P."/>
            <person name="Chivian D."/>
            <person name="Giles B."/>
            <person name="Hazen T.C."/>
        </authorList>
    </citation>
    <scope>NUCLEOTIDE SEQUENCE [LARGE SCALE GENOMIC DNA]</scope>
    <source>
        <strain evidence="2">ATCC 14822 / DSM 2638 / NCIMB 8403 / VKM B-1763</strain>
    </source>
</reference>
<accession>C6BWG0</accession>
<dbReference type="eggNOG" id="COG1633">
    <property type="taxonomic scope" value="Bacteria"/>
</dbReference>
<keyword evidence="2" id="KW-1185">Reference proteome</keyword>
<evidence type="ECO:0008006" key="3">
    <source>
        <dbReference type="Google" id="ProtNLM"/>
    </source>
</evidence>
<dbReference type="AlphaFoldDB" id="C6BWG0"/>
<evidence type="ECO:0000313" key="2">
    <source>
        <dbReference type="Proteomes" id="UP000002601"/>
    </source>
</evidence>
<dbReference type="EMBL" id="CP001649">
    <property type="protein sequence ID" value="ACS78404.1"/>
    <property type="molecule type" value="Genomic_DNA"/>
</dbReference>
<gene>
    <name evidence="1" type="ordered locus">Desal_0337</name>
</gene>
<dbReference type="InterPro" id="IPR012347">
    <property type="entry name" value="Ferritin-like"/>
</dbReference>
<dbReference type="RefSeq" id="WP_012765930.1">
    <property type="nucleotide sequence ID" value="NC_012881.1"/>
</dbReference>
<dbReference type="SUPFAM" id="SSF47240">
    <property type="entry name" value="Ferritin-like"/>
    <property type="match status" value="1"/>
</dbReference>
<organism evidence="1 2">
    <name type="scientific">Maridesulfovibrio salexigens (strain ATCC 14822 / DSM 2638 / NCIMB 8403 / VKM B-1763)</name>
    <name type="common">Desulfovibrio salexigens</name>
    <dbReference type="NCBI Taxonomy" id="526222"/>
    <lineage>
        <taxon>Bacteria</taxon>
        <taxon>Pseudomonadati</taxon>
        <taxon>Thermodesulfobacteriota</taxon>
        <taxon>Desulfovibrionia</taxon>
        <taxon>Desulfovibrionales</taxon>
        <taxon>Desulfovibrionaceae</taxon>
        <taxon>Maridesulfovibrio</taxon>
    </lineage>
</organism>
<dbReference type="STRING" id="526222.Desal_0337"/>
<dbReference type="KEGG" id="dsa:Desal_0337"/>
<evidence type="ECO:0000313" key="1">
    <source>
        <dbReference type="EMBL" id="ACS78404.1"/>
    </source>
</evidence>